<reference evidence="3 4" key="1">
    <citation type="submission" date="2018-06" db="EMBL/GenBank/DDBJ databases">
        <authorList>
            <consortium name="Pathogen Informatics"/>
            <person name="Doyle S."/>
        </authorList>
    </citation>
    <scope>NUCLEOTIDE SEQUENCE [LARGE SCALE GENOMIC DNA]</scope>
    <source>
        <strain evidence="3 4">NCTC10661</strain>
    </source>
</reference>
<evidence type="ECO:0000256" key="2">
    <source>
        <dbReference type="SAM" id="SignalP"/>
    </source>
</evidence>
<feature type="compositionally biased region" description="Gly residues" evidence="1">
    <location>
        <begin position="89"/>
        <end position="146"/>
    </location>
</feature>
<feature type="signal peptide" evidence="2">
    <location>
        <begin position="1"/>
        <end position="31"/>
    </location>
</feature>
<proteinExistence type="predicted"/>
<evidence type="ECO:0000256" key="1">
    <source>
        <dbReference type="SAM" id="MobiDB-lite"/>
    </source>
</evidence>
<sequence>MKPAFESKCVARRVLAGAAVAIVAAAPAAWAQNSQRPDEGTGAPIPSMDMSTPGTNGNTAAPPPPARTQRHGATHGMRSHGGAADHVKPGGGPNGAGGSGAGGGTGSMGGAGGTGGTGGTGAGNGGSPGSTGTGGGGAGSAGSSGY</sequence>
<evidence type="ECO:0000313" key="3">
    <source>
        <dbReference type="EMBL" id="SPV20109.1"/>
    </source>
</evidence>
<comment type="caution">
    <text evidence="3">The sequence shown here is derived from an EMBL/GenBank/DDBJ whole genome shotgun (WGS) entry which is preliminary data.</text>
</comment>
<dbReference type="RefSeq" id="WP_111998279.1">
    <property type="nucleotide sequence ID" value="NZ_CADEUP010000003.1"/>
</dbReference>
<feature type="chain" id="PRO_5042178070" evidence="2">
    <location>
        <begin position="32"/>
        <end position="146"/>
    </location>
</feature>
<protein>
    <submittedName>
        <fullName evidence="3">Uncharacterized protein</fullName>
    </submittedName>
</protein>
<dbReference type="EMBL" id="UARD01000017">
    <property type="protein sequence ID" value="SPV20109.1"/>
    <property type="molecule type" value="Genomic_DNA"/>
</dbReference>
<dbReference type="Proteomes" id="UP000250416">
    <property type="component" value="Unassembled WGS sequence"/>
</dbReference>
<evidence type="ECO:0000313" key="4">
    <source>
        <dbReference type="Proteomes" id="UP000250416"/>
    </source>
</evidence>
<name>A0AAE8T3M4_BURCE</name>
<gene>
    <name evidence="3" type="ORF">NCTC10661_03472</name>
</gene>
<organism evidence="3 4">
    <name type="scientific">Burkholderia cepacia</name>
    <name type="common">Pseudomonas cepacia</name>
    <dbReference type="NCBI Taxonomy" id="292"/>
    <lineage>
        <taxon>Bacteria</taxon>
        <taxon>Pseudomonadati</taxon>
        <taxon>Pseudomonadota</taxon>
        <taxon>Betaproteobacteria</taxon>
        <taxon>Burkholderiales</taxon>
        <taxon>Burkholderiaceae</taxon>
        <taxon>Burkholderia</taxon>
        <taxon>Burkholderia cepacia complex</taxon>
    </lineage>
</organism>
<accession>A0AAE8T3M4</accession>
<feature type="region of interest" description="Disordered" evidence="1">
    <location>
        <begin position="29"/>
        <end position="146"/>
    </location>
</feature>
<dbReference type="AlphaFoldDB" id="A0AAE8T3M4"/>
<keyword evidence="2" id="KW-0732">Signal</keyword>